<keyword evidence="11" id="KW-1185">Reference proteome</keyword>
<dbReference type="AlphaFoldDB" id="A0A1B1ME91"/>
<evidence type="ECO:0000256" key="2">
    <source>
        <dbReference type="ARBA" id="ARBA00014363"/>
    </source>
</evidence>
<proteinExistence type="predicted"/>
<dbReference type="SUPFAM" id="SSF52540">
    <property type="entry name" value="P-loop containing nucleoside triphosphate hydrolases"/>
    <property type="match status" value="1"/>
</dbReference>
<dbReference type="GO" id="GO:0008408">
    <property type="term" value="F:3'-5' exonuclease activity"/>
    <property type="evidence" value="ECO:0007669"/>
    <property type="project" value="InterPro"/>
</dbReference>
<name>A0A1B1ME91_STRLN</name>
<evidence type="ECO:0000256" key="7">
    <source>
        <dbReference type="ARBA" id="ARBA00049244"/>
    </source>
</evidence>
<feature type="region of interest" description="Disordered" evidence="8">
    <location>
        <begin position="270"/>
        <end position="317"/>
    </location>
</feature>
<evidence type="ECO:0000313" key="11">
    <source>
        <dbReference type="Proteomes" id="UP000092598"/>
    </source>
</evidence>
<dbReference type="PANTHER" id="PTHR11669">
    <property type="entry name" value="REPLICATION FACTOR C / DNA POLYMERASE III GAMMA-TAU SUBUNIT"/>
    <property type="match status" value="1"/>
</dbReference>
<evidence type="ECO:0000256" key="1">
    <source>
        <dbReference type="ARBA" id="ARBA00012417"/>
    </source>
</evidence>
<evidence type="ECO:0000256" key="6">
    <source>
        <dbReference type="ARBA" id="ARBA00022932"/>
    </source>
</evidence>
<dbReference type="EMBL" id="CP016438">
    <property type="protein sequence ID" value="ANS66928.1"/>
    <property type="molecule type" value="Genomic_DNA"/>
</dbReference>
<dbReference type="InterPro" id="IPR004622">
    <property type="entry name" value="DNA_pol_HolB"/>
</dbReference>
<dbReference type="InterPro" id="IPR050238">
    <property type="entry name" value="DNA_Rep/Repair_Clamp_Loader"/>
</dbReference>
<accession>A0A1B1ME91</accession>
<dbReference type="STRING" id="1915.SLINC_4704"/>
<feature type="compositionally biased region" description="Basic and acidic residues" evidence="8">
    <location>
        <begin position="270"/>
        <end position="283"/>
    </location>
</feature>
<dbReference type="NCBIfam" id="TIGR00678">
    <property type="entry name" value="holB"/>
    <property type="match status" value="1"/>
</dbReference>
<feature type="domain" description="DNA polymerase III delta subunit C-terminal" evidence="9">
    <location>
        <begin position="323"/>
        <end position="384"/>
    </location>
</feature>
<evidence type="ECO:0000256" key="4">
    <source>
        <dbReference type="ARBA" id="ARBA00022695"/>
    </source>
</evidence>
<evidence type="ECO:0000259" key="9">
    <source>
        <dbReference type="Pfam" id="PF09115"/>
    </source>
</evidence>
<dbReference type="InterPro" id="IPR015199">
    <property type="entry name" value="DNA_pol_III_delta_C"/>
</dbReference>
<dbReference type="PATRIC" id="fig|1915.4.peg.5227"/>
<dbReference type="Gene3D" id="3.40.50.300">
    <property type="entry name" value="P-loop containing nucleotide triphosphate hydrolases"/>
    <property type="match status" value="1"/>
</dbReference>
<dbReference type="Pfam" id="PF09115">
    <property type="entry name" value="DNApol3-delta_C"/>
    <property type="match status" value="1"/>
</dbReference>
<dbReference type="OrthoDB" id="9809531at2"/>
<dbReference type="KEGG" id="sls:SLINC_4704"/>
<dbReference type="Proteomes" id="UP000092598">
    <property type="component" value="Chromosome"/>
</dbReference>
<evidence type="ECO:0000313" key="10">
    <source>
        <dbReference type="EMBL" id="ANS66928.1"/>
    </source>
</evidence>
<evidence type="ECO:0000256" key="8">
    <source>
        <dbReference type="SAM" id="MobiDB-lite"/>
    </source>
</evidence>
<dbReference type="InterPro" id="IPR027417">
    <property type="entry name" value="P-loop_NTPase"/>
</dbReference>
<dbReference type="EC" id="2.7.7.7" evidence="1"/>
<keyword evidence="5" id="KW-0235">DNA replication</keyword>
<protein>
    <recommendedName>
        <fullName evidence="2">DNA polymerase III subunit delta'</fullName>
        <ecNumber evidence="1">2.7.7.7</ecNumber>
    </recommendedName>
</protein>
<sequence>MSVWDDLVGQEKVSEQLGAAARDADALVTATTAHTPPPEASKMTHAWLFTGPPGAGRNQAARAFAAALQCVSPDRALGGAPGCGFCDGCHTALVGTHADVSTVAAVGAQILADDMRDTVRKSFTSPANGRWQVILVEDAERLNEKSANAVLKAVEEPAPRTVWLLCAPSVEDVLPTIRSRCRHLNLSTPSVDAVADMLVRREGVEPAAALAAARATQGHVDRARRLATDPAARERRAAVLKLPLRVDDIGGCLKSAQELVDAAAEDAKQLAEERDGKETEELKTAMGASQGGRMPRGTAGVMKDLEDKQKRRRTRTQRDSLDVALTDLTAFYRDVLALQLGSRVAIANADVGDTLERLARAGSPESTLRRIEAIAACREALDRNVAPLLAVEAMTMALRAG</sequence>
<reference evidence="10 11" key="1">
    <citation type="submission" date="2016-07" db="EMBL/GenBank/DDBJ databases">
        <title>Enhancement of antibiotic productionsby engineered nitrateutilization in actinobacteria.</title>
        <authorList>
            <person name="Meng S.C."/>
        </authorList>
    </citation>
    <scope>NUCLEOTIDE SEQUENCE [LARGE SCALE GENOMIC DNA]</scope>
    <source>
        <strain evidence="10 11">NRRL 2936</strain>
    </source>
</reference>
<comment type="catalytic activity">
    <reaction evidence="7">
        <text>DNA(n) + a 2'-deoxyribonucleoside 5'-triphosphate = DNA(n+1) + diphosphate</text>
        <dbReference type="Rhea" id="RHEA:22508"/>
        <dbReference type="Rhea" id="RHEA-COMP:17339"/>
        <dbReference type="Rhea" id="RHEA-COMP:17340"/>
        <dbReference type="ChEBI" id="CHEBI:33019"/>
        <dbReference type="ChEBI" id="CHEBI:61560"/>
        <dbReference type="ChEBI" id="CHEBI:173112"/>
        <dbReference type="EC" id="2.7.7.7"/>
    </reaction>
</comment>
<keyword evidence="6" id="KW-0239">DNA-directed DNA polymerase</keyword>
<dbReference type="NCBIfam" id="NF005926">
    <property type="entry name" value="PRK07940.1"/>
    <property type="match status" value="1"/>
</dbReference>
<dbReference type="GO" id="GO:0003887">
    <property type="term" value="F:DNA-directed DNA polymerase activity"/>
    <property type="evidence" value="ECO:0007669"/>
    <property type="project" value="InterPro"/>
</dbReference>
<dbReference type="RefSeq" id="WP_067437350.1">
    <property type="nucleotide sequence ID" value="NZ_CP016438.1"/>
</dbReference>
<organism evidence="10 11">
    <name type="scientific">Streptomyces lincolnensis</name>
    <dbReference type="NCBI Taxonomy" id="1915"/>
    <lineage>
        <taxon>Bacteria</taxon>
        <taxon>Bacillati</taxon>
        <taxon>Actinomycetota</taxon>
        <taxon>Actinomycetes</taxon>
        <taxon>Kitasatosporales</taxon>
        <taxon>Streptomycetaceae</taxon>
        <taxon>Streptomyces</taxon>
    </lineage>
</organism>
<keyword evidence="4" id="KW-0548">Nucleotidyltransferase</keyword>
<gene>
    <name evidence="10" type="ORF">SLINC_4704</name>
</gene>
<evidence type="ECO:0000256" key="3">
    <source>
        <dbReference type="ARBA" id="ARBA00022679"/>
    </source>
</evidence>
<keyword evidence="3" id="KW-0808">Transferase</keyword>
<evidence type="ECO:0000256" key="5">
    <source>
        <dbReference type="ARBA" id="ARBA00022705"/>
    </source>
</evidence>
<dbReference type="PANTHER" id="PTHR11669:SF8">
    <property type="entry name" value="DNA POLYMERASE III SUBUNIT DELTA"/>
    <property type="match status" value="1"/>
</dbReference>
<dbReference type="Pfam" id="PF13177">
    <property type="entry name" value="DNA_pol3_delta2"/>
    <property type="match status" value="1"/>
</dbReference>
<dbReference type="GO" id="GO:0006261">
    <property type="term" value="P:DNA-templated DNA replication"/>
    <property type="evidence" value="ECO:0007669"/>
    <property type="project" value="TreeGrafter"/>
</dbReference>